<evidence type="ECO:0000259" key="5">
    <source>
        <dbReference type="PROSITE" id="PS50089"/>
    </source>
</evidence>
<dbReference type="PANTHER" id="PTHR47156:SF10">
    <property type="entry name" value="E3 UBIQUITIN-PROTEIN LIGASE TRIM-21-RELATED"/>
    <property type="match status" value="1"/>
</dbReference>
<name>A0A5N5SYY2_9CRUS</name>
<dbReference type="InterPro" id="IPR013083">
    <property type="entry name" value="Znf_RING/FYVE/PHD"/>
</dbReference>
<evidence type="ECO:0000256" key="1">
    <source>
        <dbReference type="ARBA" id="ARBA00022723"/>
    </source>
</evidence>
<dbReference type="PROSITE" id="PS00518">
    <property type="entry name" value="ZF_RING_1"/>
    <property type="match status" value="1"/>
</dbReference>
<protein>
    <recommendedName>
        <fullName evidence="5">RING-type domain-containing protein</fullName>
    </recommendedName>
</protein>
<dbReference type="SUPFAM" id="SSF57850">
    <property type="entry name" value="RING/U-box"/>
    <property type="match status" value="1"/>
</dbReference>
<reference evidence="6 7" key="1">
    <citation type="journal article" date="2019" name="PLoS Biol.">
        <title>Sex chromosomes control vertical transmission of feminizing Wolbachia symbionts in an isopod.</title>
        <authorList>
            <person name="Becking T."/>
            <person name="Chebbi M.A."/>
            <person name="Giraud I."/>
            <person name="Moumen B."/>
            <person name="Laverre T."/>
            <person name="Caubet Y."/>
            <person name="Peccoud J."/>
            <person name="Gilbert C."/>
            <person name="Cordaux R."/>
        </authorList>
    </citation>
    <scope>NUCLEOTIDE SEQUENCE [LARGE SCALE GENOMIC DNA]</scope>
    <source>
        <strain evidence="6">ANa2</strain>
        <tissue evidence="6">Whole body excluding digestive tract and cuticle</tissue>
    </source>
</reference>
<dbReference type="EMBL" id="SEYY01018350">
    <property type="protein sequence ID" value="KAB7499434.1"/>
    <property type="molecule type" value="Genomic_DNA"/>
</dbReference>
<dbReference type="SMART" id="SM00184">
    <property type="entry name" value="RING"/>
    <property type="match status" value="1"/>
</dbReference>
<dbReference type="AlphaFoldDB" id="A0A5N5SYY2"/>
<sequence length="392" mass="45479">MDYILSCPICTFEYKRDSVTPVILDCGHTFCSGCIKELETNPTCPNCRSNIDREYPWNFPINYSLLSLIEESQSISKLNIDIVYRIKNLKEKYSIRKDVLNNEKGKISKNLKMIDDELQRLESMEHCYFDGNSGIELKKQLHKMEEEYQQFPLNNLLHFEELDHYASFSKKKEGTTKALLRELYEALQADNVYAFKRIGKKLKFGKLTVRDNKILVHTLTLDEIPKGSKTVPFDDMKDDNLWFYSFLNIRGGCRTSHLIQIQIVGNKTLPRFIKLCTGEMGHTYKNGNLRCEGSDLTTFDLDSDEQTSPSNSTNDSLVMKSIFSIIFPEEIKLDHYINVPSLISCEEESMIVREISVNSFQVMEVCIPGTYKILGRVVYPFKSRDIYNHIFY</sequence>
<dbReference type="Pfam" id="PF13639">
    <property type="entry name" value="zf-RING_2"/>
    <property type="match status" value="1"/>
</dbReference>
<dbReference type="InterPro" id="IPR001841">
    <property type="entry name" value="Znf_RING"/>
</dbReference>
<accession>A0A5N5SYY2</accession>
<keyword evidence="3" id="KW-0862">Zinc</keyword>
<dbReference type="Proteomes" id="UP000326759">
    <property type="component" value="Unassembled WGS sequence"/>
</dbReference>
<organism evidence="6 7">
    <name type="scientific">Armadillidium nasatum</name>
    <dbReference type="NCBI Taxonomy" id="96803"/>
    <lineage>
        <taxon>Eukaryota</taxon>
        <taxon>Metazoa</taxon>
        <taxon>Ecdysozoa</taxon>
        <taxon>Arthropoda</taxon>
        <taxon>Crustacea</taxon>
        <taxon>Multicrustacea</taxon>
        <taxon>Malacostraca</taxon>
        <taxon>Eumalacostraca</taxon>
        <taxon>Peracarida</taxon>
        <taxon>Isopoda</taxon>
        <taxon>Oniscidea</taxon>
        <taxon>Crinocheta</taxon>
        <taxon>Armadillidiidae</taxon>
        <taxon>Armadillidium</taxon>
    </lineage>
</organism>
<dbReference type="GO" id="GO:0008270">
    <property type="term" value="F:zinc ion binding"/>
    <property type="evidence" value="ECO:0007669"/>
    <property type="project" value="UniProtKB-KW"/>
</dbReference>
<feature type="domain" description="RING-type" evidence="5">
    <location>
        <begin position="7"/>
        <end position="48"/>
    </location>
</feature>
<gene>
    <name evidence="6" type="ORF">Anas_13336</name>
</gene>
<dbReference type="InterPro" id="IPR017907">
    <property type="entry name" value="Znf_RING_CS"/>
</dbReference>
<dbReference type="InterPro" id="IPR052667">
    <property type="entry name" value="E3_ubiquitin-ligase_RING"/>
</dbReference>
<dbReference type="Gene3D" id="3.30.40.10">
    <property type="entry name" value="Zinc/RING finger domain, C3HC4 (zinc finger)"/>
    <property type="match status" value="1"/>
</dbReference>
<evidence type="ECO:0000256" key="2">
    <source>
        <dbReference type="ARBA" id="ARBA00022771"/>
    </source>
</evidence>
<dbReference type="OrthoDB" id="6105938at2759"/>
<dbReference type="PANTHER" id="PTHR47156">
    <property type="entry name" value="PROTEIN CBG20824"/>
    <property type="match status" value="1"/>
</dbReference>
<keyword evidence="2 4" id="KW-0863">Zinc-finger</keyword>
<evidence type="ECO:0000256" key="3">
    <source>
        <dbReference type="ARBA" id="ARBA00022833"/>
    </source>
</evidence>
<keyword evidence="1" id="KW-0479">Metal-binding</keyword>
<keyword evidence="7" id="KW-1185">Reference proteome</keyword>
<proteinExistence type="predicted"/>
<evidence type="ECO:0000256" key="4">
    <source>
        <dbReference type="PROSITE-ProRule" id="PRU00175"/>
    </source>
</evidence>
<comment type="caution">
    <text evidence="6">The sequence shown here is derived from an EMBL/GenBank/DDBJ whole genome shotgun (WGS) entry which is preliminary data.</text>
</comment>
<evidence type="ECO:0000313" key="7">
    <source>
        <dbReference type="Proteomes" id="UP000326759"/>
    </source>
</evidence>
<dbReference type="PROSITE" id="PS50089">
    <property type="entry name" value="ZF_RING_2"/>
    <property type="match status" value="1"/>
</dbReference>
<evidence type="ECO:0000313" key="6">
    <source>
        <dbReference type="EMBL" id="KAB7499434.1"/>
    </source>
</evidence>